<gene>
    <name evidence="1" type="ORF">GGE12_004107</name>
</gene>
<proteinExistence type="predicted"/>
<protein>
    <submittedName>
        <fullName evidence="1">Uncharacterized protein</fullName>
    </submittedName>
</protein>
<accession>A0A7W6RPK4</accession>
<comment type="caution">
    <text evidence="1">The sequence shown here is derived from an EMBL/GenBank/DDBJ whole genome shotgun (WGS) entry which is preliminary data.</text>
</comment>
<sequence length="39" mass="4239">MAVLIVFFLAGKPAAQTRLKRGSGLDVMVEQGQGRHSIR</sequence>
<evidence type="ECO:0000313" key="2">
    <source>
        <dbReference type="Proteomes" id="UP000533641"/>
    </source>
</evidence>
<evidence type="ECO:0000313" key="1">
    <source>
        <dbReference type="EMBL" id="MBB4276310.1"/>
    </source>
</evidence>
<organism evidence="1 2">
    <name type="scientific">Rhizobium mongolense</name>
    <dbReference type="NCBI Taxonomy" id="57676"/>
    <lineage>
        <taxon>Bacteria</taxon>
        <taxon>Pseudomonadati</taxon>
        <taxon>Pseudomonadota</taxon>
        <taxon>Alphaproteobacteria</taxon>
        <taxon>Hyphomicrobiales</taxon>
        <taxon>Rhizobiaceae</taxon>
        <taxon>Rhizobium/Agrobacterium group</taxon>
        <taxon>Rhizobium</taxon>
    </lineage>
</organism>
<dbReference type="Proteomes" id="UP000533641">
    <property type="component" value="Unassembled WGS sequence"/>
</dbReference>
<dbReference type="AlphaFoldDB" id="A0A7W6RPK4"/>
<dbReference type="EMBL" id="JACIGM010000008">
    <property type="protein sequence ID" value="MBB4276310.1"/>
    <property type="molecule type" value="Genomic_DNA"/>
</dbReference>
<name>A0A7W6RPK4_9HYPH</name>
<reference evidence="1 2" key="1">
    <citation type="submission" date="2020-08" db="EMBL/GenBank/DDBJ databases">
        <title>Genomic Encyclopedia of Type Strains, Phase IV (KMG-V): Genome sequencing to study the core and pangenomes of soil and plant-associated prokaryotes.</title>
        <authorList>
            <person name="Whitman W."/>
        </authorList>
    </citation>
    <scope>NUCLEOTIDE SEQUENCE [LARGE SCALE GENOMIC DNA]</scope>
    <source>
        <strain evidence="1 2">SEMIA 402</strain>
    </source>
</reference>